<proteinExistence type="predicted"/>
<name>A0A344UTR4_9ACTN</name>
<dbReference type="RefSeq" id="WP_114044638.1">
    <property type="nucleotide sequence ID" value="NZ_CP025198.1"/>
</dbReference>
<evidence type="ECO:0000313" key="3">
    <source>
        <dbReference type="Proteomes" id="UP000251995"/>
    </source>
</evidence>
<dbReference type="AlphaFoldDB" id="A0A344UTR4"/>
<keyword evidence="3" id="KW-1185">Reference proteome</keyword>
<feature type="compositionally biased region" description="Basic residues" evidence="1">
    <location>
        <begin position="166"/>
        <end position="186"/>
    </location>
</feature>
<feature type="region of interest" description="Disordered" evidence="1">
    <location>
        <begin position="157"/>
        <end position="194"/>
    </location>
</feature>
<protein>
    <recommendedName>
        <fullName evidence="4">DoxX family protein</fullName>
    </recommendedName>
</protein>
<evidence type="ECO:0000313" key="2">
    <source>
        <dbReference type="EMBL" id="AXE38662.1"/>
    </source>
</evidence>
<evidence type="ECO:0008006" key="4">
    <source>
        <dbReference type="Google" id="ProtNLM"/>
    </source>
</evidence>
<accession>A0A344UTR4</accession>
<gene>
    <name evidence="2" type="ORF">JS278_01497</name>
</gene>
<dbReference type="EMBL" id="CP025198">
    <property type="protein sequence ID" value="AXE38662.1"/>
    <property type="molecule type" value="Genomic_DNA"/>
</dbReference>
<evidence type="ECO:0000256" key="1">
    <source>
        <dbReference type="SAM" id="MobiDB-lite"/>
    </source>
</evidence>
<dbReference type="Proteomes" id="UP000251995">
    <property type="component" value="Chromosome"/>
</dbReference>
<organism evidence="2 3">
    <name type="scientific">Acidipropionibacterium virtanenii</name>
    <dbReference type="NCBI Taxonomy" id="2057246"/>
    <lineage>
        <taxon>Bacteria</taxon>
        <taxon>Bacillati</taxon>
        <taxon>Actinomycetota</taxon>
        <taxon>Actinomycetes</taxon>
        <taxon>Propionibacteriales</taxon>
        <taxon>Propionibacteriaceae</taxon>
        <taxon>Acidipropionibacterium</taxon>
    </lineage>
</organism>
<reference evidence="2 3" key="1">
    <citation type="submission" date="2017-12" db="EMBL/GenBank/DDBJ databases">
        <title>The whole genome sequence of the Acidipropionibacterium virtanenii sp. nov. type strain JS278.</title>
        <authorList>
            <person name="Laine P."/>
            <person name="Deptula P."/>
            <person name="Varmanen P."/>
            <person name="Auvinen P."/>
        </authorList>
    </citation>
    <scope>NUCLEOTIDE SEQUENCE [LARGE SCALE GENOMIC DNA]</scope>
    <source>
        <strain evidence="2 3">JS278</strain>
    </source>
</reference>
<dbReference type="OrthoDB" id="329282at2"/>
<dbReference type="KEGG" id="acij:JS278_01497"/>
<sequence length="194" mass="20471">MSIIRGLGRTLFASYFVVKGTNSALKPDAFVEDAEPVADKLLPLVRRSLPASVGSHIPEDTRSLVRLAGAVQAVGGLAMGTGLGRRPGAALVAASMVPHVIASIPEKTLPKEDRVAARSVLLRNVALLGGALMASRDTAGRPGLGWRLAQRRKALGESAEEAGNQIRRKAGKGRRSVAKAQKKVEKKVRDQIGD</sequence>